<dbReference type="PROSITE" id="PS00409">
    <property type="entry name" value="PROKAR_NTER_METHYL"/>
    <property type="match status" value="1"/>
</dbReference>
<dbReference type="InterPro" id="IPR012902">
    <property type="entry name" value="N_methyl_site"/>
</dbReference>
<dbReference type="InterPro" id="IPR011453">
    <property type="entry name" value="DUF1559"/>
</dbReference>
<dbReference type="PANTHER" id="PTHR30093">
    <property type="entry name" value="GENERAL SECRETION PATHWAY PROTEIN G"/>
    <property type="match status" value="1"/>
</dbReference>
<dbReference type="InterPro" id="IPR027558">
    <property type="entry name" value="Pre_pil_HX9DG_C"/>
</dbReference>
<sequence>MPSTVRTSPRNRGFTLVELLVVIAIIGILVSLLLPAAQAAREAARRMTCSNNVKQLGLALQMYHGTFKKIPPSTLKYVVGRRRGQPLYEAGLSGWPTLLPFHEEQALYERLDFNRGFGEEPNADLVSNPPSVHLCPSMPVPNPESGDSSYAMSTGTEYYRSEMHNGVFVDGLNALHTWRVMAHSTVPQEELLMSVISLRDITDGLSNTVFAGEYGLQERQSTDPSSAFFSSGPATAQWAVSYPYHSTASSRGIFNGTRIEVLDFPSWEAFRSQHSGGAYLGLTDGSVRFLTGSVDAVTLDRLVQRNDNETISPLPW</sequence>
<dbReference type="Pfam" id="PF07596">
    <property type="entry name" value="SBP_bac_10"/>
    <property type="match status" value="1"/>
</dbReference>
<proteinExistence type="predicted"/>
<dbReference type="Pfam" id="PF07963">
    <property type="entry name" value="N_methyl"/>
    <property type="match status" value="1"/>
</dbReference>
<reference evidence="2 3" key="1">
    <citation type="submission" date="2023-06" db="EMBL/GenBank/DDBJ databases">
        <title>Roseiconus lacunae JC819 isolated from Gulf of Mannar region, Tamil Nadu.</title>
        <authorList>
            <person name="Pk S."/>
            <person name="Ch S."/>
            <person name="Ch V.R."/>
        </authorList>
    </citation>
    <scope>NUCLEOTIDE SEQUENCE [LARGE SCALE GENOMIC DNA]</scope>
    <source>
        <strain evidence="2 3">JC819</strain>
    </source>
</reference>
<dbReference type="RefSeq" id="WP_160149665.1">
    <property type="nucleotide sequence ID" value="NZ_CP141221.1"/>
</dbReference>
<dbReference type="NCBIfam" id="TIGR02532">
    <property type="entry name" value="IV_pilin_GFxxxE"/>
    <property type="match status" value="1"/>
</dbReference>
<dbReference type="InterPro" id="IPR045584">
    <property type="entry name" value="Pilin-like"/>
</dbReference>
<feature type="domain" description="DUF1559" evidence="1">
    <location>
        <begin position="38"/>
        <end position="296"/>
    </location>
</feature>
<name>A0ABT7PDM0_9BACT</name>
<evidence type="ECO:0000313" key="3">
    <source>
        <dbReference type="Proteomes" id="UP001239462"/>
    </source>
</evidence>
<dbReference type="Gene3D" id="3.30.700.10">
    <property type="entry name" value="Glycoprotein, Type 4 Pilin"/>
    <property type="match status" value="1"/>
</dbReference>
<dbReference type="PANTHER" id="PTHR30093:SF2">
    <property type="entry name" value="TYPE II SECRETION SYSTEM PROTEIN H"/>
    <property type="match status" value="1"/>
</dbReference>
<protein>
    <submittedName>
        <fullName evidence="2">DUF1559 domain-containing protein</fullName>
    </submittedName>
</protein>
<evidence type="ECO:0000313" key="2">
    <source>
        <dbReference type="EMBL" id="MDM4014582.1"/>
    </source>
</evidence>
<gene>
    <name evidence="2" type="ORF">QTN89_04000</name>
</gene>
<organism evidence="2 3">
    <name type="scientific">Roseiconus lacunae</name>
    <dbReference type="NCBI Taxonomy" id="2605694"/>
    <lineage>
        <taxon>Bacteria</taxon>
        <taxon>Pseudomonadati</taxon>
        <taxon>Planctomycetota</taxon>
        <taxon>Planctomycetia</taxon>
        <taxon>Pirellulales</taxon>
        <taxon>Pirellulaceae</taxon>
        <taxon>Roseiconus</taxon>
    </lineage>
</organism>
<keyword evidence="3" id="KW-1185">Reference proteome</keyword>
<dbReference type="NCBIfam" id="TIGR04294">
    <property type="entry name" value="pre_pil_HX9DG"/>
    <property type="match status" value="1"/>
</dbReference>
<dbReference type="SUPFAM" id="SSF54523">
    <property type="entry name" value="Pili subunits"/>
    <property type="match status" value="1"/>
</dbReference>
<evidence type="ECO:0000259" key="1">
    <source>
        <dbReference type="Pfam" id="PF07596"/>
    </source>
</evidence>
<comment type="caution">
    <text evidence="2">The sequence shown here is derived from an EMBL/GenBank/DDBJ whole genome shotgun (WGS) entry which is preliminary data.</text>
</comment>
<accession>A0ABT7PDM0</accession>
<dbReference type="Proteomes" id="UP001239462">
    <property type="component" value="Unassembled WGS sequence"/>
</dbReference>
<dbReference type="EMBL" id="JASZZN010000002">
    <property type="protein sequence ID" value="MDM4014582.1"/>
    <property type="molecule type" value="Genomic_DNA"/>
</dbReference>